<reference evidence="3" key="1">
    <citation type="journal article" date="2014" name="Int. J. Syst. Evol. Microbiol.">
        <title>Complete genome sequence of Corynebacterium casei LMG S-19264T (=DSM 44701T), isolated from a smear-ripened cheese.</title>
        <authorList>
            <consortium name="US DOE Joint Genome Institute (JGI-PGF)"/>
            <person name="Walter F."/>
            <person name="Albersmeier A."/>
            <person name="Kalinowski J."/>
            <person name="Ruckert C."/>
        </authorList>
    </citation>
    <scope>NUCLEOTIDE SEQUENCE</scope>
    <source>
        <strain evidence="3">CGMCC 1.15343</strain>
    </source>
</reference>
<feature type="chain" id="PRO_5037203151" description="Lipoprotein" evidence="2">
    <location>
        <begin position="23"/>
        <end position="254"/>
    </location>
</feature>
<evidence type="ECO:0000256" key="1">
    <source>
        <dbReference type="SAM" id="MobiDB-lite"/>
    </source>
</evidence>
<protein>
    <recommendedName>
        <fullName evidence="5">Lipoprotein</fullName>
    </recommendedName>
</protein>
<dbReference type="RefSeq" id="WP_188624836.1">
    <property type="nucleotide sequence ID" value="NZ_BMIL01000001.1"/>
</dbReference>
<reference evidence="3" key="2">
    <citation type="submission" date="2020-09" db="EMBL/GenBank/DDBJ databases">
        <authorList>
            <person name="Sun Q."/>
            <person name="Zhou Y."/>
        </authorList>
    </citation>
    <scope>NUCLEOTIDE SEQUENCE</scope>
    <source>
        <strain evidence="3">CGMCC 1.15343</strain>
    </source>
</reference>
<proteinExistence type="predicted"/>
<dbReference type="AlphaFoldDB" id="A0A916X8A3"/>
<feature type="region of interest" description="Disordered" evidence="1">
    <location>
        <begin position="25"/>
        <end position="45"/>
    </location>
</feature>
<sequence>MKKHFLNALVAVVLLATLNACSKDDDVQPKNGDNQKKSENGDYPTYHPQDPNGFGYYILPNGAYNFYQDSVIVYFEAQIPEYLSFMPLRLDKYKNGELLDSVCNQDLAVRFESKARKSHNKEVKWGVKPKVADEFAPIVTLTMGNTMTIKLSKMVMAFGYEYNSLFKDGEYSVTTRFRNSKLNKVIKPTFTNYIRQTSISSPDLGMTSGAMVVARESQTPFDEITITFGTGFKAPTLNPPYQISFGGFRYKLAK</sequence>
<feature type="compositionally biased region" description="Basic and acidic residues" evidence="1">
    <location>
        <begin position="25"/>
        <end position="40"/>
    </location>
</feature>
<evidence type="ECO:0000313" key="3">
    <source>
        <dbReference type="EMBL" id="GGC51231.1"/>
    </source>
</evidence>
<evidence type="ECO:0000313" key="4">
    <source>
        <dbReference type="Proteomes" id="UP000651668"/>
    </source>
</evidence>
<organism evidence="3 4">
    <name type="scientific">Pedobacter quisquiliarum</name>
    <dbReference type="NCBI Taxonomy" id="1834438"/>
    <lineage>
        <taxon>Bacteria</taxon>
        <taxon>Pseudomonadati</taxon>
        <taxon>Bacteroidota</taxon>
        <taxon>Sphingobacteriia</taxon>
        <taxon>Sphingobacteriales</taxon>
        <taxon>Sphingobacteriaceae</taxon>
        <taxon>Pedobacter</taxon>
    </lineage>
</organism>
<gene>
    <name evidence="3" type="ORF">GCM10011387_00760</name>
</gene>
<dbReference type="EMBL" id="BMIL01000001">
    <property type="protein sequence ID" value="GGC51231.1"/>
    <property type="molecule type" value="Genomic_DNA"/>
</dbReference>
<feature type="signal peptide" evidence="2">
    <location>
        <begin position="1"/>
        <end position="22"/>
    </location>
</feature>
<evidence type="ECO:0000256" key="2">
    <source>
        <dbReference type="SAM" id="SignalP"/>
    </source>
</evidence>
<evidence type="ECO:0008006" key="5">
    <source>
        <dbReference type="Google" id="ProtNLM"/>
    </source>
</evidence>
<name>A0A916X8A3_9SPHI</name>
<keyword evidence="2" id="KW-0732">Signal</keyword>
<comment type="caution">
    <text evidence="3">The sequence shown here is derived from an EMBL/GenBank/DDBJ whole genome shotgun (WGS) entry which is preliminary data.</text>
</comment>
<keyword evidence="4" id="KW-1185">Reference proteome</keyword>
<dbReference type="Proteomes" id="UP000651668">
    <property type="component" value="Unassembled WGS sequence"/>
</dbReference>
<accession>A0A916X8A3</accession>